<name>A0ABZ0Z2U5_9CAUD</name>
<dbReference type="Proteomes" id="UP001349343">
    <property type="component" value="Segment"/>
</dbReference>
<protein>
    <submittedName>
        <fullName evidence="1">Uncharacterized protein</fullName>
    </submittedName>
</protein>
<accession>A0ABZ0Z2U5</accession>
<dbReference type="EMBL" id="OR769222">
    <property type="protein sequence ID" value="WQJ52802.1"/>
    <property type="molecule type" value="Genomic_DNA"/>
</dbReference>
<sequence length="84" mass="10114">MPKFKYIDSFTEVEDHLYDNYTNLGYNYEHHILKNVISPELFANPMNDAIFRQIERLFEYLINSVKQIKLSYAYTYPKNAKNLN</sequence>
<organism evidence="1 2">
    <name type="scientific">phage Lak_Megaphage_RVC_JS4_GC31</name>
    <dbReference type="NCBI Taxonomy" id="3109228"/>
    <lineage>
        <taxon>Viruses</taxon>
        <taxon>Duplodnaviria</taxon>
        <taxon>Heunggongvirae</taxon>
        <taxon>Uroviricota</taxon>
        <taxon>Caudoviricetes</taxon>
        <taxon>Caudoviricetes code 15 clade</taxon>
    </lineage>
</organism>
<proteinExistence type="predicted"/>
<evidence type="ECO:0000313" key="2">
    <source>
        <dbReference type="Proteomes" id="UP001349343"/>
    </source>
</evidence>
<reference evidence="1 2" key="1">
    <citation type="submission" date="2023-11" db="EMBL/GenBank/DDBJ databases">
        <authorList>
            <person name="Cook R."/>
            <person name="Crisci M."/>
            <person name="Pye H."/>
            <person name="Adriaenssens E."/>
            <person name="Santini J."/>
        </authorList>
    </citation>
    <scope>NUCLEOTIDE SEQUENCE [LARGE SCALE GENOMIC DNA]</scope>
    <source>
        <strain evidence="1">Lak_Megaphage_RVC_JS4_GC31</strain>
    </source>
</reference>
<keyword evidence="2" id="KW-1185">Reference proteome</keyword>
<evidence type="ECO:0000313" key="1">
    <source>
        <dbReference type="EMBL" id="WQJ52802.1"/>
    </source>
</evidence>